<protein>
    <submittedName>
        <fullName evidence="5">Transcriptional regulator</fullName>
    </submittedName>
</protein>
<dbReference type="GO" id="GO:0003700">
    <property type="term" value="F:DNA-binding transcription factor activity"/>
    <property type="evidence" value="ECO:0007669"/>
    <property type="project" value="InterPro"/>
</dbReference>
<gene>
    <name evidence="5" type="ORF">SacazDRAFT_02747</name>
</gene>
<dbReference type="InterPro" id="IPR011991">
    <property type="entry name" value="ArsR-like_HTH"/>
</dbReference>
<evidence type="ECO:0000313" key="6">
    <source>
        <dbReference type="Proteomes" id="UP000004705"/>
    </source>
</evidence>
<dbReference type="PANTHER" id="PTHR33164">
    <property type="entry name" value="TRANSCRIPTIONAL REGULATOR, MARR FAMILY"/>
    <property type="match status" value="1"/>
</dbReference>
<keyword evidence="1" id="KW-0805">Transcription regulation</keyword>
<dbReference type="RefSeq" id="WP_005442502.1">
    <property type="nucleotide sequence ID" value="NZ_CM001466.1"/>
</dbReference>
<dbReference type="OrthoDB" id="3211876at2"/>
<dbReference type="CDD" id="cd00090">
    <property type="entry name" value="HTH_ARSR"/>
    <property type="match status" value="1"/>
</dbReference>
<dbReference type="AlphaFoldDB" id="H8GAY3"/>
<evidence type="ECO:0000256" key="3">
    <source>
        <dbReference type="ARBA" id="ARBA00023163"/>
    </source>
</evidence>
<dbReference type="InterPro" id="IPR036390">
    <property type="entry name" value="WH_DNA-bd_sf"/>
</dbReference>
<feature type="domain" description="HTH marR-type" evidence="4">
    <location>
        <begin position="30"/>
        <end position="130"/>
    </location>
</feature>
<name>H8GAY3_9PSEU</name>
<dbReference type="SMART" id="SM00347">
    <property type="entry name" value="HTH_MARR"/>
    <property type="match status" value="1"/>
</dbReference>
<dbReference type="EMBL" id="CM001466">
    <property type="protein sequence ID" value="EHY89639.1"/>
    <property type="molecule type" value="Genomic_DNA"/>
</dbReference>
<dbReference type="InterPro" id="IPR039422">
    <property type="entry name" value="MarR/SlyA-like"/>
</dbReference>
<sequence length="165" mass="18768">MTLESDPTADEGYWRPLRRLQEAMETELARLYAERGVTVRPRHTMPLIRLGRRGPMTIRELASAVDVTHSAMSQTVAVLRREGLVDTRPGSDARTKVVELTDAARELLPFLEAEWRATEEAIAELDAELPYSLARAVSDMERALRARSFRDRVAERLARIEQRPS</sequence>
<organism evidence="5 6">
    <name type="scientific">Saccharomonospora azurea NA-128</name>
    <dbReference type="NCBI Taxonomy" id="882081"/>
    <lineage>
        <taxon>Bacteria</taxon>
        <taxon>Bacillati</taxon>
        <taxon>Actinomycetota</taxon>
        <taxon>Actinomycetes</taxon>
        <taxon>Pseudonocardiales</taxon>
        <taxon>Pseudonocardiaceae</taxon>
        <taxon>Saccharomonospora</taxon>
    </lineage>
</organism>
<keyword evidence="6" id="KW-1185">Reference proteome</keyword>
<dbReference type="Proteomes" id="UP000004705">
    <property type="component" value="Chromosome"/>
</dbReference>
<evidence type="ECO:0000313" key="5">
    <source>
        <dbReference type="EMBL" id="EHY89639.1"/>
    </source>
</evidence>
<dbReference type="SUPFAM" id="SSF46785">
    <property type="entry name" value="Winged helix' DNA-binding domain"/>
    <property type="match status" value="1"/>
</dbReference>
<dbReference type="Gene3D" id="1.10.10.10">
    <property type="entry name" value="Winged helix-like DNA-binding domain superfamily/Winged helix DNA-binding domain"/>
    <property type="match status" value="1"/>
</dbReference>
<evidence type="ECO:0000259" key="4">
    <source>
        <dbReference type="SMART" id="SM00347"/>
    </source>
</evidence>
<dbReference type="InterPro" id="IPR000835">
    <property type="entry name" value="HTH_MarR-typ"/>
</dbReference>
<dbReference type="GO" id="GO:0006950">
    <property type="term" value="P:response to stress"/>
    <property type="evidence" value="ECO:0007669"/>
    <property type="project" value="TreeGrafter"/>
</dbReference>
<keyword evidence="3" id="KW-0804">Transcription</keyword>
<dbReference type="Pfam" id="PF12802">
    <property type="entry name" value="MarR_2"/>
    <property type="match status" value="1"/>
</dbReference>
<dbReference type="InterPro" id="IPR036388">
    <property type="entry name" value="WH-like_DNA-bd_sf"/>
</dbReference>
<accession>H8GAY3</accession>
<evidence type="ECO:0000256" key="1">
    <source>
        <dbReference type="ARBA" id="ARBA00023015"/>
    </source>
</evidence>
<proteinExistence type="predicted"/>
<evidence type="ECO:0000256" key="2">
    <source>
        <dbReference type="ARBA" id="ARBA00023125"/>
    </source>
</evidence>
<keyword evidence="2" id="KW-0238">DNA-binding</keyword>
<reference evidence="5 6" key="1">
    <citation type="journal article" date="2012" name="Stand. Genomic Sci.">
        <title>Genome sequence of the soil bacterium Saccharomonospora azurea type strain (NA-128(T)).</title>
        <authorList>
            <person name="Klenk H.P."/>
            <person name="Held B."/>
            <person name="Lucas S."/>
            <person name="Lapidus A."/>
            <person name="Copeland A."/>
            <person name="Hammon N."/>
            <person name="Pitluck S."/>
            <person name="Goodwin L.A."/>
            <person name="Han C."/>
            <person name="Tapia R."/>
            <person name="Brambilla E.M."/>
            <person name="Potter G."/>
            <person name="Land M."/>
            <person name="Ivanova N."/>
            <person name="Rohde M."/>
            <person name="Goker M."/>
            <person name="Detter J.C."/>
            <person name="Kyrpides N.C."/>
            <person name="Woyke T."/>
        </authorList>
    </citation>
    <scope>NUCLEOTIDE SEQUENCE [LARGE SCALE GENOMIC DNA]</scope>
    <source>
        <strain evidence="5 6">NA-128</strain>
    </source>
</reference>
<dbReference type="GO" id="GO:0003677">
    <property type="term" value="F:DNA binding"/>
    <property type="evidence" value="ECO:0007669"/>
    <property type="project" value="UniProtKB-KW"/>
</dbReference>
<dbReference type="HOGENOM" id="CLU_122336_0_0_11"/>
<dbReference type="PANTHER" id="PTHR33164:SF64">
    <property type="entry name" value="TRANSCRIPTIONAL REGULATOR SLYA"/>
    <property type="match status" value="1"/>
</dbReference>